<dbReference type="EMBL" id="JASCZI010121240">
    <property type="protein sequence ID" value="MED6160739.1"/>
    <property type="molecule type" value="Genomic_DNA"/>
</dbReference>
<name>A0ABU6UIK7_9FABA</name>
<dbReference type="Proteomes" id="UP001341840">
    <property type="component" value="Unassembled WGS sequence"/>
</dbReference>
<evidence type="ECO:0000313" key="2">
    <source>
        <dbReference type="Proteomes" id="UP001341840"/>
    </source>
</evidence>
<organism evidence="1 2">
    <name type="scientific">Stylosanthes scabra</name>
    <dbReference type="NCBI Taxonomy" id="79078"/>
    <lineage>
        <taxon>Eukaryota</taxon>
        <taxon>Viridiplantae</taxon>
        <taxon>Streptophyta</taxon>
        <taxon>Embryophyta</taxon>
        <taxon>Tracheophyta</taxon>
        <taxon>Spermatophyta</taxon>
        <taxon>Magnoliopsida</taxon>
        <taxon>eudicotyledons</taxon>
        <taxon>Gunneridae</taxon>
        <taxon>Pentapetalae</taxon>
        <taxon>rosids</taxon>
        <taxon>fabids</taxon>
        <taxon>Fabales</taxon>
        <taxon>Fabaceae</taxon>
        <taxon>Papilionoideae</taxon>
        <taxon>50 kb inversion clade</taxon>
        <taxon>dalbergioids sensu lato</taxon>
        <taxon>Dalbergieae</taxon>
        <taxon>Pterocarpus clade</taxon>
        <taxon>Stylosanthes</taxon>
    </lineage>
</organism>
<sequence length="55" mass="6427">MERKEQIRKAIFKVLLLESGLSMFFSPIRDSCSSSFSLYKQDSATLRHVDKEEML</sequence>
<keyword evidence="2" id="KW-1185">Reference proteome</keyword>
<proteinExistence type="predicted"/>
<feature type="non-terminal residue" evidence="1">
    <location>
        <position position="55"/>
    </location>
</feature>
<evidence type="ECO:0000313" key="1">
    <source>
        <dbReference type="EMBL" id="MED6160739.1"/>
    </source>
</evidence>
<gene>
    <name evidence="1" type="ORF">PIB30_054218</name>
</gene>
<reference evidence="1 2" key="1">
    <citation type="journal article" date="2023" name="Plants (Basel)">
        <title>Bridging the Gap: Combining Genomics and Transcriptomics Approaches to Understand Stylosanthes scabra, an Orphan Legume from the Brazilian Caatinga.</title>
        <authorList>
            <person name="Ferreira-Neto J.R.C."/>
            <person name="da Silva M.D."/>
            <person name="Binneck E."/>
            <person name="de Melo N.F."/>
            <person name="da Silva R.H."/>
            <person name="de Melo A.L.T.M."/>
            <person name="Pandolfi V."/>
            <person name="Bustamante F.O."/>
            <person name="Brasileiro-Vidal A.C."/>
            <person name="Benko-Iseppon A.M."/>
        </authorList>
    </citation>
    <scope>NUCLEOTIDE SEQUENCE [LARGE SCALE GENOMIC DNA]</scope>
    <source>
        <tissue evidence="1">Leaves</tissue>
    </source>
</reference>
<comment type="caution">
    <text evidence="1">The sequence shown here is derived from an EMBL/GenBank/DDBJ whole genome shotgun (WGS) entry which is preliminary data.</text>
</comment>
<protein>
    <submittedName>
        <fullName evidence="1">Uncharacterized protein</fullName>
    </submittedName>
</protein>
<accession>A0ABU6UIK7</accession>